<protein>
    <submittedName>
        <fullName evidence="1">Uncharacterized protein</fullName>
    </submittedName>
</protein>
<gene>
    <name evidence="1" type="ORF">P618_200773</name>
</gene>
<organism evidence="1 2">
    <name type="scientific">Holospora obtusa F1</name>
    <dbReference type="NCBI Taxonomy" id="1399147"/>
    <lineage>
        <taxon>Bacteria</taxon>
        <taxon>Pseudomonadati</taxon>
        <taxon>Pseudomonadota</taxon>
        <taxon>Alphaproteobacteria</taxon>
        <taxon>Holosporales</taxon>
        <taxon>Holosporaceae</taxon>
        <taxon>Holospora</taxon>
    </lineage>
</organism>
<dbReference type="OrthoDB" id="2375382at2"/>
<keyword evidence="2" id="KW-1185">Reference proteome</keyword>
<dbReference type="EMBL" id="AWTR02000068">
    <property type="protein sequence ID" value="ETZ07054.1"/>
    <property type="molecule type" value="Genomic_DNA"/>
</dbReference>
<name>W6TED1_HOLOB</name>
<comment type="caution">
    <text evidence="1">The sequence shown here is derived from an EMBL/GenBank/DDBJ whole genome shotgun (WGS) entry which is preliminary data.</text>
</comment>
<sequence>MQQYFLSNAFLVNTKMNEHLRAMSESLKGNEEIIVMDKAGWHKSKKPEVQSNIEDIAKSVEL</sequence>
<accession>W6TED1</accession>
<reference evidence="1 2" key="1">
    <citation type="journal article" date="2014" name="FEMS Microbiol. Lett.">
        <title>Draft genome sequences of three Holospora species (Holospora obtusa, Holospora undulata, and Holospora elegans), endonuclear symbiotic bacteria of the ciliate Paramecium caudatum.</title>
        <authorList>
            <person name="Dohra H."/>
            <person name="Tanaka K."/>
            <person name="Suzuki T."/>
            <person name="Fujishima M."/>
            <person name="Suzuki H."/>
        </authorList>
    </citation>
    <scope>NUCLEOTIDE SEQUENCE [LARGE SCALE GENOMIC DNA]</scope>
    <source>
        <strain evidence="1 2">F1</strain>
    </source>
</reference>
<evidence type="ECO:0000313" key="2">
    <source>
        <dbReference type="Proteomes" id="UP000019112"/>
    </source>
</evidence>
<dbReference type="Proteomes" id="UP000019112">
    <property type="component" value="Unassembled WGS sequence"/>
</dbReference>
<dbReference type="AlphaFoldDB" id="W6TED1"/>
<proteinExistence type="predicted"/>
<evidence type="ECO:0000313" key="1">
    <source>
        <dbReference type="EMBL" id="ETZ07054.1"/>
    </source>
</evidence>